<feature type="region of interest" description="Disordered" evidence="5">
    <location>
        <begin position="46"/>
        <end position="68"/>
    </location>
</feature>
<feature type="signal peptide" evidence="6">
    <location>
        <begin position="1"/>
        <end position="25"/>
    </location>
</feature>
<name>A0A844G0Z7_9BACT</name>
<dbReference type="AlphaFoldDB" id="A0A844G0Z7"/>
<organism evidence="8 9">
    <name type="scientific">Victivallis lenta</name>
    <dbReference type="NCBI Taxonomy" id="2606640"/>
    <lineage>
        <taxon>Bacteria</taxon>
        <taxon>Pseudomonadati</taxon>
        <taxon>Lentisphaerota</taxon>
        <taxon>Lentisphaeria</taxon>
        <taxon>Victivallales</taxon>
        <taxon>Victivallaceae</taxon>
        <taxon>Victivallis</taxon>
    </lineage>
</organism>
<dbReference type="Pfam" id="PF00263">
    <property type="entry name" value="Secretin"/>
    <property type="match status" value="1"/>
</dbReference>
<comment type="similarity">
    <text evidence="4">Belongs to the bacterial secretin family.</text>
</comment>
<dbReference type="GO" id="GO:0015627">
    <property type="term" value="C:type II protein secretion system complex"/>
    <property type="evidence" value="ECO:0007669"/>
    <property type="project" value="TreeGrafter"/>
</dbReference>
<keyword evidence="3" id="KW-0472">Membrane</keyword>
<dbReference type="Proteomes" id="UP000435649">
    <property type="component" value="Unassembled WGS sequence"/>
</dbReference>
<accession>A0A844G0Z7</accession>
<proteinExistence type="inferred from homology"/>
<protein>
    <submittedName>
        <fullName evidence="8">Type II and III secretion system protein</fullName>
    </submittedName>
</protein>
<evidence type="ECO:0000256" key="2">
    <source>
        <dbReference type="ARBA" id="ARBA00022729"/>
    </source>
</evidence>
<evidence type="ECO:0000313" key="8">
    <source>
        <dbReference type="EMBL" id="MST96258.1"/>
    </source>
</evidence>
<keyword evidence="9" id="KW-1185">Reference proteome</keyword>
<evidence type="ECO:0000256" key="3">
    <source>
        <dbReference type="ARBA" id="ARBA00023136"/>
    </source>
</evidence>
<reference evidence="8 9" key="1">
    <citation type="submission" date="2019-08" db="EMBL/GenBank/DDBJ databases">
        <title>In-depth cultivation of the pig gut microbiome towards novel bacterial diversity and tailored functional studies.</title>
        <authorList>
            <person name="Wylensek D."/>
            <person name="Hitch T.C.A."/>
            <person name="Clavel T."/>
        </authorList>
    </citation>
    <scope>NUCLEOTIDE SEQUENCE [LARGE SCALE GENOMIC DNA]</scope>
    <source>
        <strain evidence="8 9">BBE-744-WT-12</strain>
    </source>
</reference>
<dbReference type="PANTHER" id="PTHR30332:SF24">
    <property type="entry name" value="SECRETIN GSPD-RELATED"/>
    <property type="match status" value="1"/>
</dbReference>
<evidence type="ECO:0000256" key="4">
    <source>
        <dbReference type="RuleBase" id="RU004003"/>
    </source>
</evidence>
<evidence type="ECO:0000256" key="6">
    <source>
        <dbReference type="SAM" id="SignalP"/>
    </source>
</evidence>
<dbReference type="PANTHER" id="PTHR30332">
    <property type="entry name" value="PROBABLE GENERAL SECRETION PATHWAY PROTEIN D"/>
    <property type="match status" value="1"/>
</dbReference>
<feature type="compositionally biased region" description="Polar residues" evidence="5">
    <location>
        <begin position="59"/>
        <end position="68"/>
    </location>
</feature>
<dbReference type="InterPro" id="IPR050810">
    <property type="entry name" value="Bact_Secretion_Sys_Channel"/>
</dbReference>
<evidence type="ECO:0000256" key="1">
    <source>
        <dbReference type="ARBA" id="ARBA00004370"/>
    </source>
</evidence>
<feature type="chain" id="PRO_5032821597" evidence="6">
    <location>
        <begin position="26"/>
        <end position="569"/>
    </location>
</feature>
<evidence type="ECO:0000313" key="9">
    <source>
        <dbReference type="Proteomes" id="UP000435649"/>
    </source>
</evidence>
<dbReference type="InterPro" id="IPR004846">
    <property type="entry name" value="T2SS/T3SS_dom"/>
</dbReference>
<comment type="caution">
    <text evidence="8">The sequence shown here is derived from an EMBL/GenBank/DDBJ whole genome shotgun (WGS) entry which is preliminary data.</text>
</comment>
<dbReference type="GO" id="GO:0009306">
    <property type="term" value="P:protein secretion"/>
    <property type="evidence" value="ECO:0007669"/>
    <property type="project" value="InterPro"/>
</dbReference>
<sequence length="569" mass="63576">MENTPMIRTCPLFLLAALAALPLAAAPGDSALTPFYTDSTFNGKLETTARRLPSPGTPRDSNNNDTAGYMDTQVQTQLRLDLGDKVDSVHFIRDNNDPLVVTKTYVLKHAEPYALRTYLREMVQTRRVSGSNTAVECLKFEDGVGLLFVSAEEYRFKDSENGMGIDAIVERLDRPGLLNSSGQPKYVYFPANVPAAVLENMVKKVGMNVSDDPAELIGGKDKVKLDPELNCLFFNTASYSRKNIEEMLRRYDVPLPEIRIRFSVYELYAENDEKLGFDFQAWKNNDGMDFFSTGGRYRDNWAAAYGGTMAEAQGSERTSFYNFNPKWNSRYLDFLASRGKAKIAHSGEVTVRQNTTSTLERLTQLFYMDTTVPAPETEKQSDDWYAKLFDSILAAFSKKEQKTEIATGRDNQESVTRDPNAFGFSLTVKALSIAPEAAMLKLTLKNSSLIGYQSTGAPRIQEGNTVTTDVMVSTARNRFVIGGLEKREIVRGSTGVPFLKDIPGIGYLFQVESESTRKSRMVLVAECEYTEPESVTPEETQQQLNDIRNDVAGAGGRNQYFYGQYGLDR</sequence>
<evidence type="ECO:0000256" key="5">
    <source>
        <dbReference type="SAM" id="MobiDB-lite"/>
    </source>
</evidence>
<dbReference type="GO" id="GO:0016020">
    <property type="term" value="C:membrane"/>
    <property type="evidence" value="ECO:0007669"/>
    <property type="project" value="UniProtKB-SubCell"/>
</dbReference>
<dbReference type="EMBL" id="VUNS01000003">
    <property type="protein sequence ID" value="MST96258.1"/>
    <property type="molecule type" value="Genomic_DNA"/>
</dbReference>
<evidence type="ECO:0000259" key="7">
    <source>
        <dbReference type="Pfam" id="PF00263"/>
    </source>
</evidence>
<feature type="domain" description="Type II/III secretion system secretin-like" evidence="7">
    <location>
        <begin position="401"/>
        <end position="524"/>
    </location>
</feature>
<gene>
    <name evidence="8" type="ORF">FYJ85_04250</name>
</gene>
<keyword evidence="2 6" id="KW-0732">Signal</keyword>
<comment type="subcellular location">
    <subcellularLocation>
        <location evidence="1">Membrane</location>
    </subcellularLocation>
</comment>